<dbReference type="PANTHER" id="PTHR48079:SF3">
    <property type="entry name" value="NAD-DEPENDENT EPIMERASE_DEHYDRATASE DOMAIN-CONTAINING PROTEIN"/>
    <property type="match status" value="1"/>
</dbReference>
<feature type="non-terminal residue" evidence="1">
    <location>
        <position position="1"/>
    </location>
</feature>
<dbReference type="InParanoid" id="A0A1Y2B690"/>
<dbReference type="PANTHER" id="PTHR48079">
    <property type="entry name" value="PROTEIN YEEZ"/>
    <property type="match status" value="1"/>
</dbReference>
<protein>
    <recommendedName>
        <fullName evidence="3">NAD-dependent epimerase/dehydratase domain-containing protein</fullName>
    </recommendedName>
</protein>
<proteinExistence type="predicted"/>
<dbReference type="InterPro" id="IPR036291">
    <property type="entry name" value="NAD(P)-bd_dom_sf"/>
</dbReference>
<dbReference type="Gene3D" id="3.40.50.720">
    <property type="entry name" value="NAD(P)-binding Rossmann-like Domain"/>
    <property type="match status" value="1"/>
</dbReference>
<evidence type="ECO:0008006" key="3">
    <source>
        <dbReference type="Google" id="ProtNLM"/>
    </source>
</evidence>
<reference evidence="1 2" key="1">
    <citation type="submission" date="2016-07" db="EMBL/GenBank/DDBJ databases">
        <title>Pervasive Adenine N6-methylation of Active Genes in Fungi.</title>
        <authorList>
            <consortium name="DOE Joint Genome Institute"/>
            <person name="Mondo S.J."/>
            <person name="Dannebaum R.O."/>
            <person name="Kuo R.C."/>
            <person name="Labutti K."/>
            <person name="Haridas S."/>
            <person name="Kuo A."/>
            <person name="Salamov A."/>
            <person name="Ahrendt S.R."/>
            <person name="Lipzen A."/>
            <person name="Sullivan W."/>
            <person name="Andreopoulos W.B."/>
            <person name="Clum A."/>
            <person name="Lindquist E."/>
            <person name="Daum C."/>
            <person name="Ramamoorthy G.K."/>
            <person name="Gryganskyi A."/>
            <person name="Culley D."/>
            <person name="Magnuson J.K."/>
            <person name="James T.Y."/>
            <person name="O'Malley M.A."/>
            <person name="Stajich J.E."/>
            <person name="Spatafora J.W."/>
            <person name="Visel A."/>
            <person name="Grigoriev I.V."/>
        </authorList>
    </citation>
    <scope>NUCLEOTIDE SEQUENCE [LARGE SCALE GENOMIC DNA]</scope>
    <source>
        <strain evidence="1 2">68-887.2</strain>
    </source>
</reference>
<keyword evidence="2" id="KW-1185">Reference proteome</keyword>
<dbReference type="SUPFAM" id="SSF51735">
    <property type="entry name" value="NAD(P)-binding Rossmann-fold domains"/>
    <property type="match status" value="1"/>
</dbReference>
<sequence>STGFIGHPIALAFSRAGHIVYAQTRSASTAKQLAKEELIPVVGDPTSQEGQEEWLKVAESVDVVIDTVPAMGFDVPLKTFKLVEELSKDRPDGAKITYIYTGGSWVHSRGTGGLDTWTSEQQPHSGQNVLTAWRWNVEKEVLASKQVQGIVIRPSNLYGSSGSLFSMFLFKPAYEAANKSEEFDVILKSDTRLLTVHQDDLADLYVRCAERAPICKGQAFVAANPLSERFTDILDAVVRVSGAKGYTSRPPSDHPLEVAWQSTTNMKPTLGHALTGWTPKKMGIVDGMNVYWSSFVASLE</sequence>
<dbReference type="InterPro" id="IPR051783">
    <property type="entry name" value="NAD(P)-dependent_oxidoreduct"/>
</dbReference>
<gene>
    <name evidence="1" type="ORF">BCR39DRAFT_466725</name>
</gene>
<comment type="caution">
    <text evidence="1">The sequence shown here is derived from an EMBL/GenBank/DDBJ whole genome shotgun (WGS) entry which is preliminary data.</text>
</comment>
<organism evidence="1 2">
    <name type="scientific">Naematelia encephala</name>
    <dbReference type="NCBI Taxonomy" id="71784"/>
    <lineage>
        <taxon>Eukaryota</taxon>
        <taxon>Fungi</taxon>
        <taxon>Dikarya</taxon>
        <taxon>Basidiomycota</taxon>
        <taxon>Agaricomycotina</taxon>
        <taxon>Tremellomycetes</taxon>
        <taxon>Tremellales</taxon>
        <taxon>Naemateliaceae</taxon>
        <taxon>Naematelia</taxon>
    </lineage>
</organism>
<dbReference type="AlphaFoldDB" id="A0A1Y2B690"/>
<dbReference type="STRING" id="71784.A0A1Y2B690"/>
<dbReference type="Proteomes" id="UP000193986">
    <property type="component" value="Unassembled WGS sequence"/>
</dbReference>
<evidence type="ECO:0000313" key="1">
    <source>
        <dbReference type="EMBL" id="ORY30343.1"/>
    </source>
</evidence>
<evidence type="ECO:0000313" key="2">
    <source>
        <dbReference type="Proteomes" id="UP000193986"/>
    </source>
</evidence>
<name>A0A1Y2B690_9TREE</name>
<dbReference type="GO" id="GO:0005737">
    <property type="term" value="C:cytoplasm"/>
    <property type="evidence" value="ECO:0007669"/>
    <property type="project" value="TreeGrafter"/>
</dbReference>
<dbReference type="OrthoDB" id="10000533at2759"/>
<dbReference type="EMBL" id="MCFC01000020">
    <property type="protein sequence ID" value="ORY30343.1"/>
    <property type="molecule type" value="Genomic_DNA"/>
</dbReference>
<dbReference type="GO" id="GO:0004029">
    <property type="term" value="F:aldehyde dehydrogenase (NAD+) activity"/>
    <property type="evidence" value="ECO:0007669"/>
    <property type="project" value="TreeGrafter"/>
</dbReference>
<accession>A0A1Y2B690</accession>